<feature type="binding site" evidence="7">
    <location>
        <begin position="294"/>
        <end position="300"/>
    </location>
    <ligand>
        <name>substrate</name>
    </ligand>
</feature>
<feature type="binding site" description="in other chain" evidence="7">
    <location>
        <begin position="37"/>
        <end position="40"/>
    </location>
    <ligand>
        <name>IMP</name>
        <dbReference type="ChEBI" id="CHEBI:58053"/>
        <note>ligand shared between dimeric partners</note>
    </ligand>
</feature>
<feature type="binding site" evidence="7">
    <location>
        <position position="300"/>
    </location>
    <ligand>
        <name>GTP</name>
        <dbReference type="ChEBI" id="CHEBI:37565"/>
    </ligand>
</feature>
<feature type="binding site" evidence="7">
    <location>
        <begin position="407"/>
        <end position="409"/>
    </location>
    <ligand>
        <name>GTP</name>
        <dbReference type="ChEBI" id="CHEBI:37565"/>
    </ligand>
</feature>
<dbReference type="HAMAP" id="MF_00011">
    <property type="entry name" value="Adenylosucc_synth"/>
    <property type="match status" value="1"/>
</dbReference>
<dbReference type="SMART" id="SM00788">
    <property type="entry name" value="Adenylsucc_synt"/>
    <property type="match status" value="1"/>
</dbReference>
<comment type="similarity">
    <text evidence="7">Belongs to the adenylosuccinate synthetase family.</text>
</comment>
<comment type="function">
    <text evidence="7">Plays an important role in the de novo pathway of purine nucleotide biosynthesis. Catalyzes the first committed step in the biosynthesis of AMP from IMP.</text>
</comment>
<reference evidence="9" key="1">
    <citation type="submission" date="2022-08" db="EMBL/GenBank/DDBJ databases">
        <title>Alicyclobacillus dauci DSM2870, complete genome.</title>
        <authorList>
            <person name="Wang Q."/>
            <person name="Cai R."/>
            <person name="Wang Z."/>
        </authorList>
    </citation>
    <scope>NUCLEOTIDE SEQUENCE</scope>
    <source>
        <strain evidence="9">DSM 28700</strain>
    </source>
</reference>
<evidence type="ECO:0000256" key="5">
    <source>
        <dbReference type="ARBA" id="ARBA00022842"/>
    </source>
</evidence>
<evidence type="ECO:0000256" key="2">
    <source>
        <dbReference type="ARBA" id="ARBA00022723"/>
    </source>
</evidence>
<dbReference type="NCBIfam" id="NF002223">
    <property type="entry name" value="PRK01117.1"/>
    <property type="match status" value="1"/>
</dbReference>
<keyword evidence="1 7" id="KW-0436">Ligase</keyword>
<dbReference type="NCBIfam" id="TIGR00184">
    <property type="entry name" value="purA"/>
    <property type="match status" value="1"/>
</dbReference>
<dbReference type="GO" id="GO:0004019">
    <property type="term" value="F:adenylosuccinate synthase activity"/>
    <property type="evidence" value="ECO:0007669"/>
    <property type="project" value="UniProtKB-EC"/>
</dbReference>
<keyword evidence="3 7" id="KW-0547">Nucleotide-binding</keyword>
<proteinExistence type="inferred from homology"/>
<feature type="binding site" evidence="7">
    <location>
        <position position="140"/>
    </location>
    <ligand>
        <name>IMP</name>
        <dbReference type="ChEBI" id="CHEBI:58053"/>
        <note>ligand shared between dimeric partners</note>
    </ligand>
</feature>
<dbReference type="Gene3D" id="3.90.170.10">
    <property type="entry name" value="Adenylosuccinate Synthetase, subunit A, domain 3"/>
    <property type="match status" value="1"/>
</dbReference>
<feature type="active site" evidence="8">
    <location>
        <position position="137"/>
    </location>
</feature>
<dbReference type="EMBL" id="CP104064">
    <property type="protein sequence ID" value="WAH38095.1"/>
    <property type="molecule type" value="Genomic_DNA"/>
</dbReference>
<feature type="active site" description="Proton donor" evidence="7">
    <location>
        <position position="40"/>
    </location>
</feature>
<dbReference type="PROSITE" id="PS00513">
    <property type="entry name" value="ADENYLOSUCCIN_SYN_2"/>
    <property type="match status" value="1"/>
</dbReference>
<feature type="binding site" evidence="7">
    <location>
        <begin position="326"/>
        <end position="328"/>
    </location>
    <ligand>
        <name>GTP</name>
        <dbReference type="ChEBI" id="CHEBI:37565"/>
    </ligand>
</feature>
<evidence type="ECO:0000313" key="10">
    <source>
        <dbReference type="Proteomes" id="UP001164803"/>
    </source>
</evidence>
<dbReference type="CDD" id="cd03108">
    <property type="entry name" value="AdSS"/>
    <property type="match status" value="1"/>
</dbReference>
<dbReference type="InterPro" id="IPR027417">
    <property type="entry name" value="P-loop_NTPase"/>
</dbReference>
<comment type="cofactor">
    <cofactor evidence="7">
        <name>Mg(2+)</name>
        <dbReference type="ChEBI" id="CHEBI:18420"/>
    </cofactor>
    <text evidence="7">Binds 1 Mg(2+) ion per subunit.</text>
</comment>
<keyword evidence="6 7" id="KW-0342">GTP-binding</keyword>
<feature type="binding site" description="in other chain" evidence="7">
    <location>
        <begin position="12"/>
        <end position="15"/>
    </location>
    <ligand>
        <name>IMP</name>
        <dbReference type="ChEBI" id="CHEBI:58053"/>
        <note>ligand shared between dimeric partners</note>
    </ligand>
</feature>
<evidence type="ECO:0000256" key="4">
    <source>
        <dbReference type="ARBA" id="ARBA00022755"/>
    </source>
</evidence>
<dbReference type="InterPro" id="IPR001114">
    <property type="entry name" value="Adenylosuccinate_synthetase"/>
</dbReference>
<dbReference type="EC" id="6.3.4.4" evidence="7"/>
<gene>
    <name evidence="7" type="primary">purA</name>
    <name evidence="9" type="ORF">NZD86_06295</name>
</gene>
<name>A0ABY6Z5S1_9BACL</name>
<feature type="binding site" evidence="7">
    <location>
        <position position="12"/>
    </location>
    <ligand>
        <name>Mg(2+)</name>
        <dbReference type="ChEBI" id="CHEBI:18420"/>
    </ligand>
</feature>
<evidence type="ECO:0000256" key="3">
    <source>
        <dbReference type="ARBA" id="ARBA00022741"/>
    </source>
</evidence>
<evidence type="ECO:0000256" key="1">
    <source>
        <dbReference type="ARBA" id="ARBA00022598"/>
    </source>
</evidence>
<comment type="caution">
    <text evidence="7">Lacks conserved residue(s) required for the propagation of feature annotation.</text>
</comment>
<accession>A0ABY6Z5S1</accession>
<dbReference type="PANTHER" id="PTHR11846:SF0">
    <property type="entry name" value="ADENYLOSUCCINATE SYNTHETASE"/>
    <property type="match status" value="1"/>
</dbReference>
<keyword evidence="10" id="KW-1185">Reference proteome</keyword>
<feature type="binding site" description="in other chain" evidence="7">
    <location>
        <position position="234"/>
    </location>
    <ligand>
        <name>IMP</name>
        <dbReference type="ChEBI" id="CHEBI:58053"/>
        <note>ligand shared between dimeric partners</note>
    </ligand>
</feature>
<dbReference type="Gene3D" id="3.40.440.10">
    <property type="entry name" value="Adenylosuccinate Synthetase, subunit A, domain 1"/>
    <property type="match status" value="1"/>
</dbReference>
<feature type="binding site" evidence="7">
    <location>
        <begin position="39"/>
        <end position="41"/>
    </location>
    <ligand>
        <name>GTP</name>
        <dbReference type="ChEBI" id="CHEBI:37565"/>
    </ligand>
</feature>
<feature type="binding site" evidence="7">
    <location>
        <begin position="11"/>
        <end position="17"/>
    </location>
    <ligand>
        <name>GTP</name>
        <dbReference type="ChEBI" id="CHEBI:37565"/>
    </ligand>
</feature>
<evidence type="ECO:0000256" key="7">
    <source>
        <dbReference type="HAMAP-Rule" id="MF_00011"/>
    </source>
</evidence>
<feature type="active site" description="Proton acceptor" evidence="7">
    <location>
        <position position="12"/>
    </location>
</feature>
<keyword evidence="7" id="KW-0963">Cytoplasm</keyword>
<evidence type="ECO:0000256" key="6">
    <source>
        <dbReference type="ARBA" id="ARBA00023134"/>
    </source>
</evidence>
<evidence type="ECO:0000313" key="9">
    <source>
        <dbReference type="EMBL" id="WAH38095.1"/>
    </source>
</evidence>
<dbReference type="InterPro" id="IPR042109">
    <property type="entry name" value="Adenylosuccinate_synth_dom1"/>
</dbReference>
<keyword evidence="5 7" id="KW-0460">Magnesium</keyword>
<keyword evidence="4 7" id="KW-0658">Purine biosynthesis</keyword>
<feature type="binding site" description="in other chain" evidence="7">
    <location>
        <position position="126"/>
    </location>
    <ligand>
        <name>IMP</name>
        <dbReference type="ChEBI" id="CHEBI:58053"/>
        <note>ligand shared between dimeric partners</note>
    </ligand>
</feature>
<comment type="subcellular location">
    <subcellularLocation>
        <location evidence="7">Cytoplasm</location>
    </subcellularLocation>
</comment>
<dbReference type="InterPro" id="IPR033128">
    <property type="entry name" value="Adenylosuccin_syn_Lys_AS"/>
</dbReference>
<sequence length="421" mass="46964">MFHAVIGAQYGDEGKGKMVDYLAEQADIVVRYQGGGNAGHTIVNQYGKFALHLVPSGIFHPHTISILGAGMVIHPTQLVNELQSLEEGGIDTSRLVISERAHMVLPYHIWQDKWEEEQRSKKVGTTLQGIGPAYQDKVGRFGLQFGELRNLDRFEQRLRQAWAAKVNRIPQLGEYGQFEDIWNELMAVRDRLLPYIKDTTPILYEAKQKNSHVLLEGQLGIMRDLDWGVYPFVTSSSPISGGIPAGAGIPPTAIARVTGITKAYTTAVGEGPFPTQLTDEHGEYLQKHGHEYGATTGRPRACGWLDIPTLRYGAWINGYTELALMKIDVLSGLKEIGVCTSYRIGDERHEWPLQSYDMENVTPEYTMLPGWDEDLSNCKSFDELPANAQAFVRQIEAWVGVPVRFVSVGPGRDQTIVRNVE</sequence>
<evidence type="ECO:0000256" key="8">
    <source>
        <dbReference type="PROSITE-ProRule" id="PRU10134"/>
    </source>
</evidence>
<feature type="binding site" evidence="7">
    <location>
        <position position="39"/>
    </location>
    <ligand>
        <name>Mg(2+)</name>
        <dbReference type="ChEBI" id="CHEBI:18420"/>
    </ligand>
</feature>
<dbReference type="Proteomes" id="UP001164803">
    <property type="component" value="Chromosome"/>
</dbReference>
<dbReference type="Gene3D" id="1.10.300.10">
    <property type="entry name" value="Adenylosuccinate Synthetase, subunit A, domain 2"/>
    <property type="match status" value="1"/>
</dbReference>
<organism evidence="9 10">
    <name type="scientific">Alicyclobacillus dauci</name>
    <dbReference type="NCBI Taxonomy" id="1475485"/>
    <lineage>
        <taxon>Bacteria</taxon>
        <taxon>Bacillati</taxon>
        <taxon>Bacillota</taxon>
        <taxon>Bacilli</taxon>
        <taxon>Bacillales</taxon>
        <taxon>Alicyclobacillaceae</taxon>
        <taxon>Alicyclobacillus</taxon>
    </lineage>
</organism>
<feature type="binding site" description="in other chain" evidence="7">
    <location>
        <position position="298"/>
    </location>
    <ligand>
        <name>IMP</name>
        <dbReference type="ChEBI" id="CHEBI:58053"/>
        <note>ligand shared between dimeric partners</note>
    </ligand>
</feature>
<comment type="pathway">
    <text evidence="7">Purine metabolism; AMP biosynthesis via de novo pathway; AMP from IMP: step 1/2.</text>
</comment>
<dbReference type="InterPro" id="IPR042111">
    <property type="entry name" value="Adenylosuccinate_synth_dom3"/>
</dbReference>
<dbReference type="SUPFAM" id="SSF52540">
    <property type="entry name" value="P-loop containing nucleoside triphosphate hydrolases"/>
    <property type="match status" value="1"/>
</dbReference>
<comment type="catalytic activity">
    <reaction evidence="7">
        <text>IMP + L-aspartate + GTP = N(6)-(1,2-dicarboxyethyl)-AMP + GDP + phosphate + 2 H(+)</text>
        <dbReference type="Rhea" id="RHEA:15753"/>
        <dbReference type="ChEBI" id="CHEBI:15378"/>
        <dbReference type="ChEBI" id="CHEBI:29991"/>
        <dbReference type="ChEBI" id="CHEBI:37565"/>
        <dbReference type="ChEBI" id="CHEBI:43474"/>
        <dbReference type="ChEBI" id="CHEBI:57567"/>
        <dbReference type="ChEBI" id="CHEBI:58053"/>
        <dbReference type="ChEBI" id="CHEBI:58189"/>
        <dbReference type="EC" id="6.3.4.4"/>
    </reaction>
</comment>
<keyword evidence="2 7" id="KW-0479">Metal-binding</keyword>
<dbReference type="InterPro" id="IPR042110">
    <property type="entry name" value="Adenylosuccinate_synth_dom2"/>
</dbReference>
<dbReference type="RefSeq" id="WP_268045652.1">
    <property type="nucleotide sequence ID" value="NZ_CP104064.1"/>
</dbReference>
<dbReference type="PANTHER" id="PTHR11846">
    <property type="entry name" value="ADENYLOSUCCINATE SYNTHETASE"/>
    <property type="match status" value="1"/>
</dbReference>
<comment type="subunit">
    <text evidence="7">Homodimer.</text>
</comment>
<dbReference type="Pfam" id="PF00709">
    <property type="entry name" value="Adenylsucc_synt"/>
    <property type="match status" value="1"/>
</dbReference>
<protein>
    <recommendedName>
        <fullName evidence="7">Adenylosuccinate synthetase</fullName>
        <shortName evidence="7">AMPSase</shortName>
        <shortName evidence="7">AdSS</shortName>
        <ecNumber evidence="7">6.3.4.4</ecNumber>
    </recommendedName>
    <alternativeName>
        <fullName evidence="7">IMP--aspartate ligase</fullName>
    </alternativeName>
</protein>